<dbReference type="Proteomes" id="UP000009080">
    <property type="component" value="Chromosome"/>
</dbReference>
<dbReference type="RefSeq" id="WP_015818613.1">
    <property type="nucleotide sequence ID" value="NC_012997.1"/>
</dbReference>
<dbReference type="AlphaFoldDB" id="C5BI37"/>
<reference evidence="2 3" key="1">
    <citation type="journal article" date="2009" name="PLoS ONE">
        <title>The complete genome of Teredinibacter turnerae T7901: an intracellular endosymbiont of marine wood-boring bivalves (shipworms).</title>
        <authorList>
            <person name="Yang J.C."/>
            <person name="Madupu R."/>
            <person name="Durkin A.S."/>
            <person name="Ekborg N.A."/>
            <person name="Pedamallu C.S."/>
            <person name="Hostetler J.B."/>
            <person name="Radune D."/>
            <person name="Toms B.S."/>
            <person name="Henrissat B."/>
            <person name="Coutinho P.M."/>
            <person name="Schwarz S."/>
            <person name="Field L."/>
            <person name="Trindade-Silva A.E."/>
            <person name="Soares C.A.G."/>
            <person name="Elshahawi S."/>
            <person name="Hanora A."/>
            <person name="Schmidt E.W."/>
            <person name="Haygood M.G."/>
            <person name="Posfai J."/>
            <person name="Benner J."/>
            <person name="Madinger C."/>
            <person name="Nove J."/>
            <person name="Anton B."/>
            <person name="Chaudhary K."/>
            <person name="Foster J."/>
            <person name="Holman A."/>
            <person name="Kumar S."/>
            <person name="Lessard P.A."/>
            <person name="Luyten Y.A."/>
            <person name="Slatko B."/>
            <person name="Wood N."/>
            <person name="Wu B."/>
            <person name="Teplitski M."/>
            <person name="Mougous J.D."/>
            <person name="Ward N."/>
            <person name="Eisen J.A."/>
            <person name="Badger J.H."/>
            <person name="Distel D.L."/>
        </authorList>
    </citation>
    <scope>NUCLEOTIDE SEQUENCE [LARGE SCALE GENOMIC DNA]</scope>
    <source>
        <strain evidence="3">ATCC 39867 / T7901</strain>
    </source>
</reference>
<dbReference type="EMBL" id="CP001614">
    <property type="protein sequence ID" value="ACR12501.1"/>
    <property type="molecule type" value="Genomic_DNA"/>
</dbReference>
<dbReference type="KEGG" id="ttu:TERTU_4211"/>
<feature type="region of interest" description="Disordered" evidence="1">
    <location>
        <begin position="161"/>
        <end position="209"/>
    </location>
</feature>
<accession>C5BI37</accession>
<feature type="compositionally biased region" description="Low complexity" evidence="1">
    <location>
        <begin position="190"/>
        <end position="201"/>
    </location>
</feature>
<dbReference type="HOGENOM" id="CLU_095624_0_0_6"/>
<organism evidence="2 3">
    <name type="scientific">Teredinibacter turnerae (strain ATCC 39867 / T7901)</name>
    <dbReference type="NCBI Taxonomy" id="377629"/>
    <lineage>
        <taxon>Bacteria</taxon>
        <taxon>Pseudomonadati</taxon>
        <taxon>Pseudomonadota</taxon>
        <taxon>Gammaproteobacteria</taxon>
        <taxon>Cellvibrionales</taxon>
        <taxon>Cellvibrionaceae</taxon>
        <taxon>Teredinibacter</taxon>
    </lineage>
</organism>
<keyword evidence="3" id="KW-1185">Reference proteome</keyword>
<feature type="compositionally biased region" description="Polar residues" evidence="1">
    <location>
        <begin position="161"/>
        <end position="174"/>
    </location>
</feature>
<dbReference type="OrthoDB" id="5903948at2"/>
<evidence type="ECO:0000313" key="2">
    <source>
        <dbReference type="EMBL" id="ACR12501.1"/>
    </source>
</evidence>
<name>C5BI37_TERTT</name>
<evidence type="ECO:0000313" key="3">
    <source>
        <dbReference type="Proteomes" id="UP000009080"/>
    </source>
</evidence>
<gene>
    <name evidence="2" type="ordered locus">TERTU_4211</name>
</gene>
<dbReference type="Pfam" id="PF06693">
    <property type="entry name" value="DUF1190"/>
    <property type="match status" value="1"/>
</dbReference>
<sequence>MKRSQHVLLPRLRKGVFPAKRLAVAIAAVVAAGCSMKQEAKIFTSVDECESDANYTQEECAAAYEKALEDARKTAPRYSSRSDCEYEFGPGSCQSYSSGPGIGSYFIPAMAGFMIGQALQHRSNGYYGPAYNPVFYHYDGGYNRNRAPVWTTADGTSLGNGNKRSVNVGKSTFNPKPAVTRTVSRGGFGSTASAKSSWGGSSRSGGWGG</sequence>
<dbReference type="PROSITE" id="PS51257">
    <property type="entry name" value="PROKAR_LIPOPROTEIN"/>
    <property type="match status" value="1"/>
</dbReference>
<dbReference type="STRING" id="377629.TERTU_4211"/>
<proteinExistence type="predicted"/>
<dbReference type="InterPro" id="IPR009576">
    <property type="entry name" value="Biofilm_formation_YgiB"/>
</dbReference>
<evidence type="ECO:0000256" key="1">
    <source>
        <dbReference type="SAM" id="MobiDB-lite"/>
    </source>
</evidence>
<dbReference type="eggNOG" id="COG5463">
    <property type="taxonomic scope" value="Bacteria"/>
</dbReference>
<protein>
    <submittedName>
        <fullName evidence="2">Conserved outer membrane protein</fullName>
    </submittedName>
</protein>